<keyword evidence="8 9" id="KW-0472">Membrane</keyword>
<gene>
    <name evidence="9" type="primary">secE</name>
    <name evidence="10" type="ORF">FD17_GL000325</name>
</gene>
<comment type="caution">
    <text evidence="10">The sequence shown here is derived from an EMBL/GenBank/DDBJ whole genome shotgun (WGS) entry which is preliminary data.</text>
</comment>
<sequence length="58" mass="6746">MRLINFFKKVVQEMKMVTWPDVNQTRTDTSTVIGTSIIMAIFLGLVDWIVQWALQFLA</sequence>
<keyword evidence="11" id="KW-1185">Reference proteome</keyword>
<proteinExistence type="inferred from homology"/>
<dbReference type="PANTHER" id="PTHR33910:SF1">
    <property type="entry name" value="PROTEIN TRANSLOCASE SUBUNIT SECE"/>
    <property type="match status" value="1"/>
</dbReference>
<dbReference type="InterPro" id="IPR001901">
    <property type="entry name" value="Translocase_SecE/Sec61-g"/>
</dbReference>
<comment type="subunit">
    <text evidence="9">Component of the Sec protein translocase complex. Heterotrimer consisting of SecY, SecE and SecG subunits. The heterotrimers can form oligomers, although 1 heterotrimer is thought to be able to translocate proteins. Interacts with the ribosome. Interacts with SecDF, and other proteins may be involved. Interacts with SecA.</text>
</comment>
<dbReference type="EMBL" id="AZEA01000001">
    <property type="protein sequence ID" value="KRK90084.1"/>
    <property type="molecule type" value="Genomic_DNA"/>
</dbReference>
<dbReference type="AlphaFoldDB" id="A0A0R1LA12"/>
<dbReference type="NCBIfam" id="TIGR00964">
    <property type="entry name" value="secE_bact"/>
    <property type="match status" value="1"/>
</dbReference>
<keyword evidence="4 9" id="KW-0812">Transmembrane</keyword>
<evidence type="ECO:0000256" key="1">
    <source>
        <dbReference type="ARBA" id="ARBA00004370"/>
    </source>
</evidence>
<dbReference type="GO" id="GO:0009306">
    <property type="term" value="P:protein secretion"/>
    <property type="evidence" value="ECO:0007669"/>
    <property type="project" value="UniProtKB-UniRule"/>
</dbReference>
<dbReference type="PATRIC" id="fig|1423808.3.peg.324"/>
<dbReference type="GO" id="GO:0043952">
    <property type="term" value="P:protein transport by the Sec complex"/>
    <property type="evidence" value="ECO:0007669"/>
    <property type="project" value="UniProtKB-UniRule"/>
</dbReference>
<organism evidence="10 11">
    <name type="scientific">Lentilactobacillus sunkii DSM 19904</name>
    <dbReference type="NCBI Taxonomy" id="1423808"/>
    <lineage>
        <taxon>Bacteria</taxon>
        <taxon>Bacillati</taxon>
        <taxon>Bacillota</taxon>
        <taxon>Bacilli</taxon>
        <taxon>Lactobacillales</taxon>
        <taxon>Lactobacillaceae</taxon>
        <taxon>Lentilactobacillus</taxon>
    </lineage>
</organism>
<comment type="subcellular location">
    <subcellularLocation>
        <location evidence="9">Cell membrane</location>
        <topology evidence="9">Single-pass membrane protein</topology>
    </subcellularLocation>
    <subcellularLocation>
        <location evidence="1">Membrane</location>
    </subcellularLocation>
</comment>
<evidence type="ECO:0000256" key="2">
    <source>
        <dbReference type="ARBA" id="ARBA00022448"/>
    </source>
</evidence>
<feature type="transmembrane region" description="Helical" evidence="9">
    <location>
        <begin position="32"/>
        <end position="54"/>
    </location>
</feature>
<reference evidence="10 11" key="1">
    <citation type="journal article" date="2015" name="Genome Announc.">
        <title>Expanding the biotechnology potential of lactobacilli through comparative genomics of 213 strains and associated genera.</title>
        <authorList>
            <person name="Sun Z."/>
            <person name="Harris H.M."/>
            <person name="McCann A."/>
            <person name="Guo C."/>
            <person name="Argimon S."/>
            <person name="Zhang W."/>
            <person name="Yang X."/>
            <person name="Jeffery I.B."/>
            <person name="Cooney J.C."/>
            <person name="Kagawa T.F."/>
            <person name="Liu W."/>
            <person name="Song Y."/>
            <person name="Salvetti E."/>
            <person name="Wrobel A."/>
            <person name="Rasinkangas P."/>
            <person name="Parkhill J."/>
            <person name="Rea M.C."/>
            <person name="O'Sullivan O."/>
            <person name="Ritari J."/>
            <person name="Douillard F.P."/>
            <person name="Paul Ross R."/>
            <person name="Yang R."/>
            <person name="Briner A.E."/>
            <person name="Felis G.E."/>
            <person name="de Vos W.M."/>
            <person name="Barrangou R."/>
            <person name="Klaenhammer T.R."/>
            <person name="Caufield P.W."/>
            <person name="Cui Y."/>
            <person name="Zhang H."/>
            <person name="O'Toole P.W."/>
        </authorList>
    </citation>
    <scope>NUCLEOTIDE SEQUENCE [LARGE SCALE GENOMIC DNA]</scope>
    <source>
        <strain evidence="10 11">DSM 19904</strain>
    </source>
</reference>
<evidence type="ECO:0000256" key="4">
    <source>
        <dbReference type="ARBA" id="ARBA00022692"/>
    </source>
</evidence>
<protein>
    <recommendedName>
        <fullName evidence="9">Protein translocase subunit SecE</fullName>
    </recommendedName>
</protein>
<keyword evidence="6 9" id="KW-1133">Transmembrane helix</keyword>
<keyword evidence="2 9" id="KW-0813">Transport</keyword>
<dbReference type="InterPro" id="IPR005807">
    <property type="entry name" value="SecE_bac"/>
</dbReference>
<dbReference type="HAMAP" id="MF_00422">
    <property type="entry name" value="SecE"/>
    <property type="match status" value="1"/>
</dbReference>
<evidence type="ECO:0000256" key="7">
    <source>
        <dbReference type="ARBA" id="ARBA00023010"/>
    </source>
</evidence>
<evidence type="ECO:0000256" key="6">
    <source>
        <dbReference type="ARBA" id="ARBA00022989"/>
    </source>
</evidence>
<dbReference type="RefSeq" id="WP_057823066.1">
    <property type="nucleotide sequence ID" value="NZ_AZEA01000001.1"/>
</dbReference>
<keyword evidence="3 9" id="KW-1003">Cell membrane</keyword>
<dbReference type="OrthoDB" id="9813233at2"/>
<dbReference type="InterPro" id="IPR038379">
    <property type="entry name" value="SecE_sf"/>
</dbReference>
<dbReference type="GO" id="GO:0008320">
    <property type="term" value="F:protein transmembrane transporter activity"/>
    <property type="evidence" value="ECO:0007669"/>
    <property type="project" value="UniProtKB-UniRule"/>
</dbReference>
<comment type="function">
    <text evidence="9">Essential subunit of the Sec protein translocation channel SecYEG. Clamps together the 2 halves of SecY. May contact the channel plug during translocation.</text>
</comment>
<dbReference type="GO" id="GO:0006605">
    <property type="term" value="P:protein targeting"/>
    <property type="evidence" value="ECO:0007669"/>
    <property type="project" value="UniProtKB-UniRule"/>
</dbReference>
<evidence type="ECO:0000256" key="9">
    <source>
        <dbReference type="HAMAP-Rule" id="MF_00422"/>
    </source>
</evidence>
<accession>A0A0R1LA12</accession>
<evidence type="ECO:0000313" key="10">
    <source>
        <dbReference type="EMBL" id="KRK90084.1"/>
    </source>
</evidence>
<dbReference type="Proteomes" id="UP000051581">
    <property type="component" value="Unassembled WGS sequence"/>
</dbReference>
<keyword evidence="5 9" id="KW-0653">Protein transport</keyword>
<dbReference type="Gene3D" id="1.20.5.1030">
    <property type="entry name" value="Preprotein translocase secy subunit"/>
    <property type="match status" value="1"/>
</dbReference>
<evidence type="ECO:0000256" key="3">
    <source>
        <dbReference type="ARBA" id="ARBA00022475"/>
    </source>
</evidence>
<evidence type="ECO:0000256" key="8">
    <source>
        <dbReference type="ARBA" id="ARBA00023136"/>
    </source>
</evidence>
<dbReference type="GO" id="GO:0005886">
    <property type="term" value="C:plasma membrane"/>
    <property type="evidence" value="ECO:0007669"/>
    <property type="project" value="UniProtKB-SubCell"/>
</dbReference>
<evidence type="ECO:0000313" key="11">
    <source>
        <dbReference type="Proteomes" id="UP000051581"/>
    </source>
</evidence>
<comment type="similarity">
    <text evidence="9">Belongs to the SecE/SEC61-gamma family.</text>
</comment>
<dbReference type="GO" id="GO:0065002">
    <property type="term" value="P:intracellular protein transmembrane transport"/>
    <property type="evidence" value="ECO:0007669"/>
    <property type="project" value="UniProtKB-UniRule"/>
</dbReference>
<dbReference type="PANTHER" id="PTHR33910">
    <property type="entry name" value="PROTEIN TRANSLOCASE SUBUNIT SECE"/>
    <property type="match status" value="1"/>
</dbReference>
<evidence type="ECO:0000256" key="5">
    <source>
        <dbReference type="ARBA" id="ARBA00022927"/>
    </source>
</evidence>
<name>A0A0R1LA12_9LACO</name>
<dbReference type="Pfam" id="PF00584">
    <property type="entry name" value="SecE"/>
    <property type="match status" value="1"/>
</dbReference>
<keyword evidence="7 9" id="KW-0811">Translocation</keyword>